<evidence type="ECO:0000313" key="2">
    <source>
        <dbReference type="Proteomes" id="UP000196440"/>
    </source>
</evidence>
<comment type="caution">
    <text evidence="1">The sequence shown here is derived from an EMBL/GenBank/DDBJ whole genome shotgun (WGS) entry which is preliminary data.</text>
</comment>
<dbReference type="EMBL" id="NHOI01000011">
    <property type="protein sequence ID" value="OVZ87032.1"/>
    <property type="molecule type" value="Genomic_DNA"/>
</dbReference>
<gene>
    <name evidence="1" type="ORF">CBW57_09570</name>
</gene>
<sequence>MTEADIYPLIKHLAGGQVYPYVAPQKTDGSGPAISPPWVVFILPSSMTDDVLDGQAATASMLQIDVYARTIDEARAIRREVRALIKPLSPVQMNEITDFEPDTSLFRALLEVQVWE</sequence>
<dbReference type="Pfam" id="PF11367">
    <property type="entry name" value="Tail_completion_gp17"/>
    <property type="match status" value="1"/>
</dbReference>
<dbReference type="AlphaFoldDB" id="A0A209A2Q3"/>
<organism evidence="1 2">
    <name type="scientific">Yersinia intermedia</name>
    <dbReference type="NCBI Taxonomy" id="631"/>
    <lineage>
        <taxon>Bacteria</taxon>
        <taxon>Pseudomonadati</taxon>
        <taxon>Pseudomonadota</taxon>
        <taxon>Gammaproteobacteria</taxon>
        <taxon>Enterobacterales</taxon>
        <taxon>Yersiniaceae</taxon>
        <taxon>Yersinia</taxon>
    </lineage>
</organism>
<accession>A0A209A2Q3</accession>
<name>A0A209A2Q3_YERIN</name>
<dbReference type="InterPro" id="IPR021508">
    <property type="entry name" value="Gp17-like"/>
</dbReference>
<dbReference type="Proteomes" id="UP000196440">
    <property type="component" value="Unassembled WGS sequence"/>
</dbReference>
<proteinExistence type="predicted"/>
<dbReference type="GeneID" id="97455428"/>
<evidence type="ECO:0000313" key="1">
    <source>
        <dbReference type="EMBL" id="OVZ87032.1"/>
    </source>
</evidence>
<reference evidence="1 2" key="1">
    <citation type="submission" date="2017-05" db="EMBL/GenBank/DDBJ databases">
        <title>Whole genome sequencing of Yersinia kristensenii.</title>
        <authorList>
            <person name="Campioni F."/>
        </authorList>
    </citation>
    <scope>NUCLEOTIDE SEQUENCE [LARGE SCALE GENOMIC DNA]</scope>
    <source>
        <strain evidence="1 2">CFSAN060536</strain>
    </source>
</reference>
<evidence type="ECO:0008006" key="3">
    <source>
        <dbReference type="Google" id="ProtNLM"/>
    </source>
</evidence>
<dbReference type="RefSeq" id="WP_049606698.1">
    <property type="nucleotide sequence ID" value="NZ_JAJAVV010000001.1"/>
</dbReference>
<protein>
    <recommendedName>
        <fullName evidence="3">DUF3168 domain-containing protein</fullName>
    </recommendedName>
</protein>